<evidence type="ECO:0000259" key="1">
    <source>
        <dbReference type="PROSITE" id="PS51186"/>
    </source>
</evidence>
<sequence length="230" mass="25537">MSHADFCFKIPDVIENDRLKLVPFDVEKHARLMCDIEPASFNYLSIGPFSSPDDFVSQFWTPLRQGLAGSFTTFAILDTTRAPGDAQFAGMSSYMNASAANLSVEIGFIVIRPEFRRSHVTTNMVGLLAKYALDTPEQGGLGVRRLEWKCSAENGPSQSVAKRMGYTYEATLRWAAAVPQSKAIGSNGKQIRKGDPLPEKLSRDTVILSISWEDWENGVREKVAEQVGRR</sequence>
<dbReference type="AlphaFoldDB" id="A0A0D7B072"/>
<evidence type="ECO:0000313" key="2">
    <source>
        <dbReference type="EMBL" id="KIY64028.1"/>
    </source>
</evidence>
<gene>
    <name evidence="2" type="ORF">CYLTODRAFT_425599</name>
</gene>
<protein>
    <submittedName>
        <fullName evidence="2">Acyl-CoA N-acyltransferase</fullName>
    </submittedName>
</protein>
<dbReference type="Pfam" id="PF13302">
    <property type="entry name" value="Acetyltransf_3"/>
    <property type="match status" value="1"/>
</dbReference>
<keyword evidence="2" id="KW-0012">Acyltransferase</keyword>
<feature type="domain" description="N-acetyltransferase" evidence="1">
    <location>
        <begin position="19"/>
        <end position="185"/>
    </location>
</feature>
<dbReference type="EMBL" id="KN880658">
    <property type="protein sequence ID" value="KIY64028.1"/>
    <property type="molecule type" value="Genomic_DNA"/>
</dbReference>
<dbReference type="InterPro" id="IPR000182">
    <property type="entry name" value="GNAT_dom"/>
</dbReference>
<dbReference type="PANTHER" id="PTHR43441:SF5">
    <property type="entry name" value="FAMILY ACETYLTRANSFERASE, PUTATIVE-RELATED"/>
    <property type="match status" value="1"/>
</dbReference>
<reference evidence="2 3" key="1">
    <citation type="journal article" date="2015" name="Fungal Genet. Biol.">
        <title>Evolution of novel wood decay mechanisms in Agaricales revealed by the genome sequences of Fistulina hepatica and Cylindrobasidium torrendii.</title>
        <authorList>
            <person name="Floudas D."/>
            <person name="Held B.W."/>
            <person name="Riley R."/>
            <person name="Nagy L.G."/>
            <person name="Koehler G."/>
            <person name="Ransdell A.S."/>
            <person name="Younus H."/>
            <person name="Chow J."/>
            <person name="Chiniquy J."/>
            <person name="Lipzen A."/>
            <person name="Tritt A."/>
            <person name="Sun H."/>
            <person name="Haridas S."/>
            <person name="LaButti K."/>
            <person name="Ohm R.A."/>
            <person name="Kues U."/>
            <person name="Blanchette R.A."/>
            <person name="Grigoriev I.V."/>
            <person name="Minto R.E."/>
            <person name="Hibbett D.S."/>
        </authorList>
    </citation>
    <scope>NUCLEOTIDE SEQUENCE [LARGE SCALE GENOMIC DNA]</scope>
    <source>
        <strain evidence="2 3">FP15055 ss-10</strain>
    </source>
</reference>
<dbReference type="GO" id="GO:1990189">
    <property type="term" value="F:protein N-terminal-serine acetyltransferase activity"/>
    <property type="evidence" value="ECO:0007669"/>
    <property type="project" value="TreeGrafter"/>
</dbReference>
<proteinExistence type="predicted"/>
<evidence type="ECO:0000313" key="3">
    <source>
        <dbReference type="Proteomes" id="UP000054007"/>
    </source>
</evidence>
<accession>A0A0D7B072</accession>
<dbReference type="SUPFAM" id="SSF55729">
    <property type="entry name" value="Acyl-CoA N-acyltransferases (Nat)"/>
    <property type="match status" value="1"/>
</dbReference>
<organism evidence="2 3">
    <name type="scientific">Cylindrobasidium torrendii FP15055 ss-10</name>
    <dbReference type="NCBI Taxonomy" id="1314674"/>
    <lineage>
        <taxon>Eukaryota</taxon>
        <taxon>Fungi</taxon>
        <taxon>Dikarya</taxon>
        <taxon>Basidiomycota</taxon>
        <taxon>Agaricomycotina</taxon>
        <taxon>Agaricomycetes</taxon>
        <taxon>Agaricomycetidae</taxon>
        <taxon>Agaricales</taxon>
        <taxon>Marasmiineae</taxon>
        <taxon>Physalacriaceae</taxon>
        <taxon>Cylindrobasidium</taxon>
    </lineage>
</organism>
<dbReference type="OrthoDB" id="41238at2759"/>
<dbReference type="PROSITE" id="PS51186">
    <property type="entry name" value="GNAT"/>
    <property type="match status" value="1"/>
</dbReference>
<dbReference type="Gene3D" id="3.40.630.30">
    <property type="match status" value="1"/>
</dbReference>
<keyword evidence="3" id="KW-1185">Reference proteome</keyword>
<keyword evidence="2" id="KW-0808">Transferase</keyword>
<dbReference type="PANTHER" id="PTHR43441">
    <property type="entry name" value="RIBOSOMAL-PROTEIN-SERINE ACETYLTRANSFERASE"/>
    <property type="match status" value="1"/>
</dbReference>
<name>A0A0D7B072_9AGAR</name>
<dbReference type="GO" id="GO:0008999">
    <property type="term" value="F:protein-N-terminal-alanine acetyltransferase activity"/>
    <property type="evidence" value="ECO:0007669"/>
    <property type="project" value="TreeGrafter"/>
</dbReference>
<dbReference type="InterPro" id="IPR051908">
    <property type="entry name" value="Ribosomal_N-acetyltransferase"/>
</dbReference>
<dbReference type="InterPro" id="IPR016181">
    <property type="entry name" value="Acyl_CoA_acyltransferase"/>
</dbReference>
<dbReference type="Proteomes" id="UP000054007">
    <property type="component" value="Unassembled WGS sequence"/>
</dbReference>